<dbReference type="SUPFAM" id="SSF140453">
    <property type="entry name" value="EsxAB dimer-like"/>
    <property type="match status" value="1"/>
</dbReference>
<dbReference type="Proteomes" id="UP001500621">
    <property type="component" value="Unassembled WGS sequence"/>
</dbReference>
<dbReference type="Pfam" id="PF06013">
    <property type="entry name" value="WXG100"/>
    <property type="match status" value="1"/>
</dbReference>
<accession>A0ABP8WBQ8</accession>
<comment type="similarity">
    <text evidence="1">Belongs to the WXG100 family.</text>
</comment>
<feature type="coiled-coil region" evidence="2">
    <location>
        <begin position="17"/>
        <end position="44"/>
    </location>
</feature>
<dbReference type="NCBIfam" id="TIGR03930">
    <property type="entry name" value="WXG100_ESAT6"/>
    <property type="match status" value="1"/>
</dbReference>
<dbReference type="EMBL" id="BAABIM010000002">
    <property type="protein sequence ID" value="GAA4685864.1"/>
    <property type="molecule type" value="Genomic_DNA"/>
</dbReference>
<gene>
    <name evidence="3" type="ORF">GCM10023226_24460</name>
</gene>
<reference evidence="4" key="1">
    <citation type="journal article" date="2019" name="Int. J. Syst. Evol. Microbiol.">
        <title>The Global Catalogue of Microorganisms (GCM) 10K type strain sequencing project: providing services to taxonomists for standard genome sequencing and annotation.</title>
        <authorList>
            <consortium name="The Broad Institute Genomics Platform"/>
            <consortium name="The Broad Institute Genome Sequencing Center for Infectious Disease"/>
            <person name="Wu L."/>
            <person name="Ma J."/>
        </authorList>
    </citation>
    <scope>NUCLEOTIDE SEQUENCE [LARGE SCALE GENOMIC DNA]</scope>
    <source>
        <strain evidence="4">JCM 18127</strain>
    </source>
</reference>
<dbReference type="RefSeq" id="WP_345266153.1">
    <property type="nucleotide sequence ID" value="NZ_BAABIM010000002.1"/>
</dbReference>
<name>A0ABP8WBQ8_9ACTN</name>
<dbReference type="InterPro" id="IPR010310">
    <property type="entry name" value="T7SS_ESAT-6-like"/>
</dbReference>
<evidence type="ECO:0000256" key="1">
    <source>
        <dbReference type="RuleBase" id="RU362001"/>
    </source>
</evidence>
<evidence type="ECO:0000313" key="4">
    <source>
        <dbReference type="Proteomes" id="UP001500621"/>
    </source>
</evidence>
<dbReference type="InterPro" id="IPR036689">
    <property type="entry name" value="ESAT-6-like_sf"/>
</dbReference>
<proteinExistence type="inferred from homology"/>
<protein>
    <recommendedName>
        <fullName evidence="1">ESAT-6-like protein</fullName>
    </recommendedName>
</protein>
<comment type="caution">
    <text evidence="3">The sequence shown here is derived from an EMBL/GenBank/DDBJ whole genome shotgun (WGS) entry which is preliminary data.</text>
</comment>
<keyword evidence="2" id="KW-0175">Coiled coil</keyword>
<evidence type="ECO:0000313" key="3">
    <source>
        <dbReference type="EMBL" id="GAA4685864.1"/>
    </source>
</evidence>
<sequence length="97" mass="10974">MSMDGIRVNHAALDQAAADMYQAVKDIDDRMNRLEDELKPLKNDWHGNAQTTYTQAKAAWDAAILEMKDLLDRSSKTVYESNAQYAATDKKGADYFQ</sequence>
<organism evidence="3 4">
    <name type="scientific">Nocardioides nanhaiensis</name>
    <dbReference type="NCBI Taxonomy" id="1476871"/>
    <lineage>
        <taxon>Bacteria</taxon>
        <taxon>Bacillati</taxon>
        <taxon>Actinomycetota</taxon>
        <taxon>Actinomycetes</taxon>
        <taxon>Propionibacteriales</taxon>
        <taxon>Nocardioidaceae</taxon>
        <taxon>Nocardioides</taxon>
    </lineage>
</organism>
<keyword evidence="4" id="KW-1185">Reference proteome</keyword>
<evidence type="ECO:0000256" key="2">
    <source>
        <dbReference type="SAM" id="Coils"/>
    </source>
</evidence>
<dbReference type="Gene3D" id="1.10.287.1060">
    <property type="entry name" value="ESAT-6-like"/>
    <property type="match status" value="1"/>
</dbReference>